<accession>A0A069A535</accession>
<dbReference type="EMBL" id="LK932509">
    <property type="protein sequence ID" value="CDS86446.1"/>
    <property type="molecule type" value="Genomic_DNA"/>
</dbReference>
<dbReference type="EMBL" id="LK933504">
    <property type="protein sequence ID" value="CDT79804.1"/>
    <property type="molecule type" value="Genomic_DNA"/>
</dbReference>
<dbReference type="EMBL" id="LK932392">
    <property type="protein sequence ID" value="CDS86004.1"/>
    <property type="molecule type" value="Genomic_DNA"/>
</dbReference>
<evidence type="ECO:0000313" key="2">
    <source>
        <dbReference type="EMBL" id="CDS86446.1"/>
    </source>
</evidence>
<sequence>MISKHSSQLYIWTERCANRHCKILDIDKTWEQFDNLEKIYFKIKREKLSCIEDVLIENLIFKDTN</sequence>
<dbReference type="AlphaFoldDB" id="A0A069A535"/>
<proteinExistence type="predicted"/>
<dbReference type="RefSeq" id="WP_139043194.1">
    <property type="nucleotide sequence ID" value="NZ_BBYB01000172.1"/>
</dbReference>
<evidence type="ECO:0000313" key="1">
    <source>
        <dbReference type="EMBL" id="CDS86004.1"/>
    </source>
</evidence>
<name>A0A069A535_CLODI</name>
<protein>
    <submittedName>
        <fullName evidence="1">Putative phage protein</fullName>
    </submittedName>
</protein>
<organism evidence="1">
    <name type="scientific">Clostridioides difficile</name>
    <name type="common">Peptoclostridium difficile</name>
    <dbReference type="NCBI Taxonomy" id="1496"/>
    <lineage>
        <taxon>Bacteria</taxon>
        <taxon>Bacillati</taxon>
        <taxon>Bacillota</taxon>
        <taxon>Clostridia</taxon>
        <taxon>Peptostreptococcales</taxon>
        <taxon>Peptostreptococcaceae</taxon>
        <taxon>Clostridioides</taxon>
    </lineage>
</organism>
<reference evidence="1" key="1">
    <citation type="submission" date="2014-07" db="EMBL/GenBank/DDBJ databases">
        <authorList>
            <person name="Monot Marc"/>
        </authorList>
    </citation>
    <scope>NUCLEOTIDE SEQUENCE</scope>
    <source>
        <strain evidence="3">7032989</strain>
        <strain evidence="1">7032994</strain>
    </source>
</reference>
<gene>
    <name evidence="3" type="ORF">BN1095_790055</name>
    <name evidence="2" type="ORF">BN1096_560142</name>
    <name evidence="1" type="ORF">BN1097_540146</name>
</gene>
<evidence type="ECO:0000313" key="3">
    <source>
        <dbReference type="EMBL" id="CDT79804.1"/>
    </source>
</evidence>